<dbReference type="Pfam" id="PF14064">
    <property type="entry name" value="HmuY"/>
    <property type="match status" value="2"/>
</dbReference>
<organism evidence="2 3">
    <name type="scientific">Moheibacter sediminis</name>
    <dbReference type="NCBI Taxonomy" id="1434700"/>
    <lineage>
        <taxon>Bacteria</taxon>
        <taxon>Pseudomonadati</taxon>
        <taxon>Bacteroidota</taxon>
        <taxon>Flavobacteriia</taxon>
        <taxon>Flavobacteriales</taxon>
        <taxon>Weeksellaceae</taxon>
        <taxon>Moheibacter</taxon>
    </lineage>
</organism>
<dbReference type="OrthoDB" id="1091850at2"/>
<reference evidence="2 3" key="1">
    <citation type="submission" date="2017-04" db="EMBL/GenBank/DDBJ databases">
        <authorList>
            <person name="Afonso C.L."/>
            <person name="Miller P.J."/>
            <person name="Scott M.A."/>
            <person name="Spackman E."/>
            <person name="Goraichik I."/>
            <person name="Dimitrov K.M."/>
            <person name="Suarez D.L."/>
            <person name="Swayne D.E."/>
        </authorList>
    </citation>
    <scope>NUCLEOTIDE SEQUENCE [LARGE SCALE GENOMIC DNA]</scope>
    <source>
        <strain evidence="2 3">CGMCC 1.12708</strain>
    </source>
</reference>
<evidence type="ECO:0000313" key="2">
    <source>
        <dbReference type="EMBL" id="SMC88822.1"/>
    </source>
</evidence>
<gene>
    <name evidence="2" type="ORF">SAMN06296427_111102</name>
</gene>
<keyword evidence="3" id="KW-1185">Reference proteome</keyword>
<keyword evidence="1" id="KW-0732">Signal</keyword>
<accession>A0A1W2CVD7</accession>
<feature type="chain" id="PRO_5012258391" evidence="1">
    <location>
        <begin position="22"/>
        <end position="357"/>
    </location>
</feature>
<dbReference type="InterPro" id="IPR025921">
    <property type="entry name" value="HmuY"/>
</dbReference>
<dbReference type="Proteomes" id="UP000192393">
    <property type="component" value="Unassembled WGS sequence"/>
</dbReference>
<dbReference type="STRING" id="1434700.SAMN06296427_111102"/>
<evidence type="ECO:0000256" key="1">
    <source>
        <dbReference type="SAM" id="SignalP"/>
    </source>
</evidence>
<dbReference type="RefSeq" id="WP_084018886.1">
    <property type="nucleotide sequence ID" value="NZ_FWXS01000011.1"/>
</dbReference>
<dbReference type="CDD" id="cd12105">
    <property type="entry name" value="HmuY"/>
    <property type="match status" value="1"/>
</dbReference>
<evidence type="ECO:0000313" key="3">
    <source>
        <dbReference type="Proteomes" id="UP000192393"/>
    </source>
</evidence>
<dbReference type="EMBL" id="FWXS01000011">
    <property type="protein sequence ID" value="SMC88822.1"/>
    <property type="molecule type" value="Genomic_DNA"/>
</dbReference>
<dbReference type="AlphaFoldDB" id="A0A1W2CVD7"/>
<sequence length="357" mass="39532">MKISIKILILSLLFISVSCLKEDDGIITIAPIQGSTLEPEVGGPNQPNQVWVDLSTGEMKETNRTSWDLGLYSGDQFAVILNTGALMSASPVEGFTELSQVNSQNLSGLMQLVQVANFDPNNINYIDDVKGNYLDNGTVIDEENKIYLINLGYEIPTGTFNPGSSYAAGAARGWKKVKISREGNDGYKIQYAGLDDIAINEAFISKNTDYNFSFFSLVSGNVMDIQPPKTGWDICFTVFVNQVSDNSGNNQGSYIYTDFVMTNTMAETGTYEVITNETTLLEDFNNFSAADVNESSFIYNDHRAIGANWRTVPGAIVRKDRFYVLKDPQGILFKIRFISMSDASGYRGYPVFEYDPL</sequence>
<dbReference type="PROSITE" id="PS51257">
    <property type="entry name" value="PROKAR_LIPOPROTEIN"/>
    <property type="match status" value="1"/>
</dbReference>
<name>A0A1W2CVD7_9FLAO</name>
<protein>
    <submittedName>
        <fullName evidence="2">HmuY protein</fullName>
    </submittedName>
</protein>
<feature type="signal peptide" evidence="1">
    <location>
        <begin position="1"/>
        <end position="21"/>
    </location>
</feature>
<proteinExistence type="predicted"/>